<evidence type="ECO:0000259" key="6">
    <source>
        <dbReference type="PROSITE" id="PS51194"/>
    </source>
</evidence>
<dbReference type="PANTHER" id="PTHR18934:SF99">
    <property type="entry name" value="ATP-DEPENDENT RNA HELICASE DHX37-RELATED"/>
    <property type="match status" value="1"/>
</dbReference>
<dbReference type="PROSITE" id="PS51192">
    <property type="entry name" value="HELICASE_ATP_BIND_1"/>
    <property type="match status" value="1"/>
</dbReference>
<protein>
    <recommendedName>
        <fullName evidence="9">ATP-dependent helicase HrpA</fullName>
    </recommendedName>
</protein>
<dbReference type="VEuPathDB" id="MicrosporidiaDB:VICG_00247"/>
<keyword evidence="8" id="KW-1185">Reference proteome</keyword>
<keyword evidence="3" id="KW-0347">Helicase</keyword>
<dbReference type="InterPro" id="IPR048333">
    <property type="entry name" value="HA2_WH"/>
</dbReference>
<dbReference type="EMBL" id="JH370130">
    <property type="protein sequence ID" value="ELA42932.1"/>
    <property type="molecule type" value="Genomic_DNA"/>
</dbReference>
<evidence type="ECO:0000313" key="8">
    <source>
        <dbReference type="Proteomes" id="UP000011082"/>
    </source>
</evidence>
<evidence type="ECO:0000256" key="1">
    <source>
        <dbReference type="ARBA" id="ARBA00022741"/>
    </source>
</evidence>
<evidence type="ECO:0008006" key="9">
    <source>
        <dbReference type="Google" id="ProtNLM"/>
    </source>
</evidence>
<dbReference type="InParanoid" id="L2GRH3"/>
<dbReference type="GeneID" id="19880965"/>
<dbReference type="Gene3D" id="1.20.120.1080">
    <property type="match status" value="1"/>
</dbReference>
<dbReference type="InterPro" id="IPR011545">
    <property type="entry name" value="DEAD/DEAH_box_helicase_dom"/>
</dbReference>
<evidence type="ECO:0000256" key="4">
    <source>
        <dbReference type="ARBA" id="ARBA00022840"/>
    </source>
</evidence>
<dbReference type="OrthoDB" id="10253254at2759"/>
<dbReference type="RefSeq" id="XP_007603700.1">
    <property type="nucleotide sequence ID" value="XM_007603638.1"/>
</dbReference>
<dbReference type="PROSITE" id="PS51194">
    <property type="entry name" value="HELICASE_CTER"/>
    <property type="match status" value="1"/>
</dbReference>
<evidence type="ECO:0000256" key="2">
    <source>
        <dbReference type="ARBA" id="ARBA00022801"/>
    </source>
</evidence>
<keyword evidence="2" id="KW-0378">Hydrolase</keyword>
<feature type="domain" description="Helicase ATP-binding" evidence="5">
    <location>
        <begin position="119"/>
        <end position="293"/>
    </location>
</feature>
<reference evidence="8" key="1">
    <citation type="submission" date="2011-05" db="EMBL/GenBank/DDBJ databases">
        <title>The genome sequence of Vittaforma corneae strain ATCC 50505.</title>
        <authorList>
            <consortium name="The Broad Institute Genome Sequencing Platform"/>
            <person name="Cuomo C."/>
            <person name="Didier E."/>
            <person name="Bowers L."/>
            <person name="Young S.K."/>
            <person name="Zeng Q."/>
            <person name="Gargeya S."/>
            <person name="Fitzgerald M."/>
            <person name="Haas B."/>
            <person name="Abouelleil A."/>
            <person name="Alvarado L."/>
            <person name="Arachchi H.M."/>
            <person name="Berlin A."/>
            <person name="Chapman S.B."/>
            <person name="Gearin G."/>
            <person name="Goldberg J."/>
            <person name="Griggs A."/>
            <person name="Gujja S."/>
            <person name="Hansen M."/>
            <person name="Heiman D."/>
            <person name="Howarth C."/>
            <person name="Larimer J."/>
            <person name="Lui A."/>
            <person name="MacDonald P.J.P."/>
            <person name="McCowen C."/>
            <person name="Montmayeur A."/>
            <person name="Murphy C."/>
            <person name="Neiman D."/>
            <person name="Pearson M."/>
            <person name="Priest M."/>
            <person name="Roberts A."/>
            <person name="Saif S."/>
            <person name="Shea T."/>
            <person name="Sisk P."/>
            <person name="Stolte C."/>
            <person name="Sykes S."/>
            <person name="Wortman J."/>
            <person name="Nusbaum C."/>
            <person name="Birren B."/>
        </authorList>
    </citation>
    <scope>NUCLEOTIDE SEQUENCE [LARGE SCALE GENOMIC DNA]</scope>
    <source>
        <strain evidence="8">ATCC 50505</strain>
    </source>
</reference>
<dbReference type="CDD" id="cd17917">
    <property type="entry name" value="DEXHc_RHA-like"/>
    <property type="match status" value="1"/>
</dbReference>
<dbReference type="GO" id="GO:0004386">
    <property type="term" value="F:helicase activity"/>
    <property type="evidence" value="ECO:0007669"/>
    <property type="project" value="UniProtKB-KW"/>
</dbReference>
<name>L2GRH3_VITCO</name>
<sequence length="723" mass="82808">MTKNKTKKTTYGKKDKLKKRIKHKLKKTVESYSDDPVKLKEMDDLVKELTKLDTIKCEVEEADRFKRYFSKSENVEDMPENAADICAGPLGIDEFEHIVEIADDTQIEETIDDKIGEIKSALKNSRVVIVQGNTGCGKTTKIPRMLMDEYRKIVCTQPRRLAAISVARKVAGDVGCDLGSKVGYTVRFDDKTSSKTRLKFATDGVLIKEIYSKQVRLMHSHRKKKNMKKIAGYDLIVIDEAHERTVNIDFLLGFIKRALQSEKARTRLLIMSATLNTERFVEYFQCPLVTIKHRSYNIEYFYLKYDCDDYLSVCIRTAQAIIERERDGDVLVFLTGQDEIERAHFILSGKLSGADVVILKLFSTMPPEEQDLVFQHSARKIILSTNIAETSITIENIKFVVDSGVFKAKRYYACNAIDSLDLIEISKAQAKQRAGRAGRTQPGKVFRIYSYSRYLQMADNPMPEILRSKLHSTVLSMKSLGITDVENFDFIDAPSLESINQAELFLYYIRAIDKNGVITDFGRELANIPLEPETAISLVAAKRIGCLNAVATISAFLEYQTPFLELRSDHPEYRRYKSARSYFSHPKGDFYSFLVIFYSWEQSKFSFGFLRKNFLNIKTMVQILNVRAQILRLFPHCSDTSLSIERAFCTGFFMKAAKISENGYKTIFGDVECYIHPRDGLLSAHPKYVVFYELFSLKNEYMGHCLEVLLSDLQEPINRFVAK</sequence>
<dbReference type="GO" id="GO:0016787">
    <property type="term" value="F:hydrolase activity"/>
    <property type="evidence" value="ECO:0007669"/>
    <property type="project" value="UniProtKB-KW"/>
</dbReference>
<dbReference type="AlphaFoldDB" id="L2GRH3"/>
<dbReference type="SUPFAM" id="SSF52540">
    <property type="entry name" value="P-loop containing nucleoside triphosphate hydrolases"/>
    <property type="match status" value="1"/>
</dbReference>
<evidence type="ECO:0000313" key="7">
    <source>
        <dbReference type="EMBL" id="ELA42932.1"/>
    </source>
</evidence>
<feature type="domain" description="Helicase C-terminal" evidence="6">
    <location>
        <begin position="297"/>
        <end position="481"/>
    </location>
</feature>
<dbReference type="SMART" id="SM00847">
    <property type="entry name" value="HA2"/>
    <property type="match status" value="1"/>
</dbReference>
<evidence type="ECO:0000259" key="5">
    <source>
        <dbReference type="PROSITE" id="PS51192"/>
    </source>
</evidence>
<gene>
    <name evidence="7" type="ORF">VICG_00247</name>
</gene>
<dbReference type="SMART" id="SM00487">
    <property type="entry name" value="DEXDc"/>
    <property type="match status" value="1"/>
</dbReference>
<dbReference type="SMART" id="SM00490">
    <property type="entry name" value="HELICc"/>
    <property type="match status" value="1"/>
</dbReference>
<dbReference type="InterPro" id="IPR001650">
    <property type="entry name" value="Helicase_C-like"/>
</dbReference>
<accession>L2GRH3</accession>
<dbReference type="Proteomes" id="UP000011082">
    <property type="component" value="Unassembled WGS sequence"/>
</dbReference>
<dbReference type="Gene3D" id="3.40.50.300">
    <property type="entry name" value="P-loop containing nucleotide triphosphate hydrolases"/>
    <property type="match status" value="2"/>
</dbReference>
<dbReference type="PANTHER" id="PTHR18934">
    <property type="entry name" value="ATP-DEPENDENT RNA HELICASE"/>
    <property type="match status" value="1"/>
</dbReference>
<dbReference type="CDD" id="cd18791">
    <property type="entry name" value="SF2_C_RHA"/>
    <property type="match status" value="1"/>
</dbReference>
<dbReference type="STRING" id="993615.L2GRH3"/>
<dbReference type="Pfam" id="PF00271">
    <property type="entry name" value="Helicase_C"/>
    <property type="match status" value="1"/>
</dbReference>
<dbReference type="GO" id="GO:0003723">
    <property type="term" value="F:RNA binding"/>
    <property type="evidence" value="ECO:0007669"/>
    <property type="project" value="TreeGrafter"/>
</dbReference>
<dbReference type="HOGENOM" id="CLU_001832_5_11_1"/>
<dbReference type="InterPro" id="IPR014001">
    <property type="entry name" value="Helicase_ATP-bd"/>
</dbReference>
<dbReference type="Pfam" id="PF04408">
    <property type="entry name" value="WHD_HA2"/>
    <property type="match status" value="1"/>
</dbReference>
<proteinExistence type="predicted"/>
<dbReference type="GO" id="GO:0005524">
    <property type="term" value="F:ATP binding"/>
    <property type="evidence" value="ECO:0007669"/>
    <property type="project" value="UniProtKB-KW"/>
</dbReference>
<dbReference type="OMA" id="FYTREPE"/>
<organism evidence="7 8">
    <name type="scientific">Vittaforma corneae (strain ATCC 50505)</name>
    <name type="common">Microsporidian parasite</name>
    <name type="synonym">Nosema corneum</name>
    <dbReference type="NCBI Taxonomy" id="993615"/>
    <lineage>
        <taxon>Eukaryota</taxon>
        <taxon>Fungi</taxon>
        <taxon>Fungi incertae sedis</taxon>
        <taxon>Microsporidia</taxon>
        <taxon>Nosematidae</taxon>
        <taxon>Vittaforma</taxon>
    </lineage>
</organism>
<dbReference type="Pfam" id="PF21010">
    <property type="entry name" value="HA2_C"/>
    <property type="match status" value="1"/>
</dbReference>
<evidence type="ECO:0000256" key="3">
    <source>
        <dbReference type="ARBA" id="ARBA00022806"/>
    </source>
</evidence>
<keyword evidence="1" id="KW-0547">Nucleotide-binding</keyword>
<dbReference type="InterPro" id="IPR027417">
    <property type="entry name" value="P-loop_NTPase"/>
</dbReference>
<dbReference type="InterPro" id="IPR007502">
    <property type="entry name" value="Helicase-assoc_dom"/>
</dbReference>
<dbReference type="Pfam" id="PF00270">
    <property type="entry name" value="DEAD"/>
    <property type="match status" value="1"/>
</dbReference>
<keyword evidence="4" id="KW-0067">ATP-binding</keyword>